<dbReference type="PANTHER" id="PTHR23502:SF68">
    <property type="entry name" value="MULTIDRUG TRANSPORTER, PUTATIVE (AFU_ORTHOLOGUE AFUA_3G01120)-RELATED"/>
    <property type="match status" value="1"/>
</dbReference>
<dbReference type="InterPro" id="IPR013216">
    <property type="entry name" value="Methyltransf_11"/>
</dbReference>
<dbReference type="InterPro" id="IPR011701">
    <property type="entry name" value="MFS"/>
</dbReference>
<keyword evidence="4 6" id="KW-1133">Transmembrane helix</keyword>
<keyword evidence="3 6" id="KW-0812">Transmembrane</keyword>
<dbReference type="RefSeq" id="XP_030988216.1">
    <property type="nucleotide sequence ID" value="XM_031122192.1"/>
</dbReference>
<feature type="transmembrane region" description="Helical" evidence="6">
    <location>
        <begin position="437"/>
        <end position="459"/>
    </location>
</feature>
<name>A0A6P8BM60_PYRGI</name>
<dbReference type="PANTHER" id="PTHR23502">
    <property type="entry name" value="MAJOR FACILITATOR SUPERFAMILY"/>
    <property type="match status" value="1"/>
</dbReference>
<feature type="transmembrane region" description="Helical" evidence="6">
    <location>
        <begin position="654"/>
        <end position="675"/>
    </location>
</feature>
<proteinExistence type="inferred from homology"/>
<evidence type="ECO:0000256" key="2">
    <source>
        <dbReference type="ARBA" id="ARBA00008335"/>
    </source>
</evidence>
<dbReference type="GeneID" id="41957104"/>
<dbReference type="SUPFAM" id="SSF53335">
    <property type="entry name" value="S-adenosyl-L-methionine-dependent methyltransferases"/>
    <property type="match status" value="1"/>
</dbReference>
<comment type="subcellular location">
    <subcellularLocation>
        <location evidence="1">Membrane</location>
        <topology evidence="1">Multi-pass membrane protein</topology>
    </subcellularLocation>
</comment>
<feature type="transmembrane region" description="Helical" evidence="6">
    <location>
        <begin position="498"/>
        <end position="520"/>
    </location>
</feature>
<dbReference type="Proteomes" id="UP000515153">
    <property type="component" value="Unplaced"/>
</dbReference>
<dbReference type="CDD" id="cd02440">
    <property type="entry name" value="AdoMet_MTases"/>
    <property type="match status" value="1"/>
</dbReference>
<reference evidence="9" key="3">
    <citation type="submission" date="2025-08" db="UniProtKB">
        <authorList>
            <consortium name="RefSeq"/>
        </authorList>
    </citation>
    <scope>IDENTIFICATION</scope>
    <source>
        <strain evidence="9">NI907</strain>
    </source>
</reference>
<dbReference type="GO" id="GO:0016020">
    <property type="term" value="C:membrane"/>
    <property type="evidence" value="ECO:0007669"/>
    <property type="project" value="UniProtKB-SubCell"/>
</dbReference>
<dbReference type="AlphaFoldDB" id="A0A6P8BM60"/>
<dbReference type="CDD" id="cd17323">
    <property type="entry name" value="MFS_Tpo1_MDR_like"/>
    <property type="match status" value="1"/>
</dbReference>
<feature type="transmembrane region" description="Helical" evidence="6">
    <location>
        <begin position="614"/>
        <end position="633"/>
    </location>
</feature>
<feature type="transmembrane region" description="Helical" evidence="6">
    <location>
        <begin position="411"/>
        <end position="431"/>
    </location>
</feature>
<reference evidence="9" key="2">
    <citation type="submission" date="2019-10" db="EMBL/GenBank/DDBJ databases">
        <authorList>
            <consortium name="NCBI Genome Project"/>
        </authorList>
    </citation>
    <scope>NUCLEOTIDE SEQUENCE</scope>
    <source>
        <strain evidence="9">NI907</strain>
    </source>
</reference>
<dbReference type="PROSITE" id="PS50850">
    <property type="entry name" value="MFS"/>
    <property type="match status" value="1"/>
</dbReference>
<evidence type="ECO:0000256" key="3">
    <source>
        <dbReference type="ARBA" id="ARBA00022692"/>
    </source>
</evidence>
<evidence type="ECO:0000313" key="9">
    <source>
        <dbReference type="RefSeq" id="XP_030988216.1"/>
    </source>
</evidence>
<reference evidence="9" key="1">
    <citation type="journal article" date="2019" name="Mol. Biol. Evol.">
        <title>Blast fungal genomes show frequent chromosomal changes, gene gains and losses, and effector gene turnover.</title>
        <authorList>
            <person name="Gomez Luciano L.B."/>
            <person name="Jason Tsai I."/>
            <person name="Chuma I."/>
            <person name="Tosa Y."/>
            <person name="Chen Y.H."/>
            <person name="Li J.Y."/>
            <person name="Li M.Y."/>
            <person name="Jade Lu M.Y."/>
            <person name="Nakayashiki H."/>
            <person name="Li W.H."/>
        </authorList>
    </citation>
    <scope>NUCLEOTIDE SEQUENCE</scope>
    <source>
        <strain evidence="9">NI907</strain>
    </source>
</reference>
<feature type="transmembrane region" description="Helical" evidence="6">
    <location>
        <begin position="379"/>
        <end position="399"/>
    </location>
</feature>
<comment type="similarity">
    <text evidence="2">Belongs to the major facilitator superfamily.</text>
</comment>
<dbReference type="GO" id="GO:0022857">
    <property type="term" value="F:transmembrane transporter activity"/>
    <property type="evidence" value="ECO:0007669"/>
    <property type="project" value="InterPro"/>
</dbReference>
<dbReference type="Pfam" id="PF08241">
    <property type="entry name" value="Methyltransf_11"/>
    <property type="match status" value="1"/>
</dbReference>
<keyword evidence="8" id="KW-1185">Reference proteome</keyword>
<dbReference type="InterPro" id="IPR029063">
    <property type="entry name" value="SAM-dependent_MTases_sf"/>
</dbReference>
<feature type="transmembrane region" description="Helical" evidence="6">
    <location>
        <begin position="749"/>
        <end position="768"/>
    </location>
</feature>
<accession>A0A6P8BM60</accession>
<feature type="transmembrane region" description="Helical" evidence="6">
    <location>
        <begin position="343"/>
        <end position="367"/>
    </location>
</feature>
<evidence type="ECO:0000313" key="8">
    <source>
        <dbReference type="Proteomes" id="UP000515153"/>
    </source>
</evidence>
<dbReference type="Gene3D" id="1.20.1250.20">
    <property type="entry name" value="MFS general substrate transporter like domains"/>
    <property type="match status" value="1"/>
</dbReference>
<dbReference type="InterPro" id="IPR036259">
    <property type="entry name" value="MFS_trans_sf"/>
</dbReference>
<gene>
    <name evidence="9" type="ORF">PgNI_02125</name>
</gene>
<feature type="transmembrane region" description="Helical" evidence="6">
    <location>
        <begin position="471"/>
        <end position="492"/>
    </location>
</feature>
<evidence type="ECO:0000256" key="4">
    <source>
        <dbReference type="ARBA" id="ARBA00022989"/>
    </source>
</evidence>
<dbReference type="GO" id="GO:0008757">
    <property type="term" value="F:S-adenosylmethionine-dependent methyltransferase activity"/>
    <property type="evidence" value="ECO:0007669"/>
    <property type="project" value="InterPro"/>
</dbReference>
<dbReference type="InterPro" id="IPR020846">
    <property type="entry name" value="MFS_dom"/>
</dbReference>
<feature type="transmembrane region" description="Helical" evidence="6">
    <location>
        <begin position="570"/>
        <end position="594"/>
    </location>
</feature>
<protein>
    <recommendedName>
        <fullName evidence="7">Major facilitator superfamily (MFS) profile domain-containing protein</fullName>
    </recommendedName>
</protein>
<feature type="transmembrane region" description="Helical" evidence="6">
    <location>
        <begin position="716"/>
        <end position="737"/>
    </location>
</feature>
<organism evidence="8 9">
    <name type="scientific">Pyricularia grisea</name>
    <name type="common">Crabgrass-specific blast fungus</name>
    <name type="synonym">Magnaporthe grisea</name>
    <dbReference type="NCBI Taxonomy" id="148305"/>
    <lineage>
        <taxon>Eukaryota</taxon>
        <taxon>Fungi</taxon>
        <taxon>Dikarya</taxon>
        <taxon>Ascomycota</taxon>
        <taxon>Pezizomycotina</taxon>
        <taxon>Sordariomycetes</taxon>
        <taxon>Sordariomycetidae</taxon>
        <taxon>Magnaporthales</taxon>
        <taxon>Pyriculariaceae</taxon>
        <taxon>Pyricularia</taxon>
    </lineage>
</organism>
<feature type="domain" description="Major facilitator superfamily (MFS) profile" evidence="7">
    <location>
        <begin position="345"/>
        <end position="785"/>
    </location>
</feature>
<evidence type="ECO:0000256" key="5">
    <source>
        <dbReference type="ARBA" id="ARBA00023136"/>
    </source>
</evidence>
<evidence type="ECO:0000259" key="7">
    <source>
        <dbReference type="PROSITE" id="PS50850"/>
    </source>
</evidence>
<dbReference type="SUPFAM" id="SSF103473">
    <property type="entry name" value="MFS general substrate transporter"/>
    <property type="match status" value="1"/>
</dbReference>
<evidence type="ECO:0000256" key="6">
    <source>
        <dbReference type="SAM" id="Phobius"/>
    </source>
</evidence>
<dbReference type="KEGG" id="pgri:PgNI_02125"/>
<keyword evidence="5 6" id="KW-0472">Membrane</keyword>
<dbReference type="Gene3D" id="3.40.50.150">
    <property type="entry name" value="Vaccinia Virus protein VP39"/>
    <property type="match status" value="1"/>
</dbReference>
<dbReference type="Pfam" id="PF07690">
    <property type="entry name" value="MFS_1"/>
    <property type="match status" value="1"/>
</dbReference>
<evidence type="ECO:0000256" key="1">
    <source>
        <dbReference type="ARBA" id="ARBA00004141"/>
    </source>
</evidence>
<sequence>MAAADTKELAQTYTAVNNTQYDAGLFLLKQLGLEPGMRVLDVGCGPGNITSYLADVVGASGEVVGVDPSEERIDLARAKITTPGEDGGVASSGARLSFYVGTAEDLSRFATASFDAVYCNSTLHWVRDQPLALREFSRVLKPGGRLGVSGQSGDFVAAHEAIAKTVLSREPYSAYDHSVGAPRFLKKAEMESLLDAAAFGKRTFTINPIFKSTKNGDEMISWLESSSSGKTYGGIPVDMRPQARKEMLAEWDKLTTEEGLTMQLDFTVVDPARRIEIPTEEFGGEFFGGAIADLMEPKGTPSPTASSLGTDDTWSAGTIDVWWEDAEQDDPANPLNWPSRKKWVNILTISVVAFLVPLVSSMLAPGIPAVMQDYHTDSTIFATFAVSIFVLGFACGSLILPPLSEMHGRVVVYHVTNALFLLFTAACGLARGEAMLLAFRFLSGFAGVAFITIGSGTIADLMPRDQRGRAVSIWSVGTILGPMIGPIIGGYVSDVLGWRWMFWIMAIVVGVVLIIALFVLKETYAPVILERKAAKLRRETGNSNYRSRLASDLTPMDLFAKSIVRPTKMLLLRPIVTIVCTYVAILYGTLYLLFSTYSFVFSEVYGFSSTGTGLVFLAGGIGTLAGLPYIAHFSDRSVKTRDVAGEPVPAEARLTRIITIPGALAFPLGLFVYGWTVEMRVHWIVPQIGTAITGFGSILIFVAMQTYLIDAFEGHAASVVGANAVLRGLAGALIPIGGLNLYEALGWGWGNSLLGFLSLFFAPLPWILRSYGARVRDMKSNKIGV</sequence>
<feature type="transmembrane region" description="Helical" evidence="6">
    <location>
        <begin position="681"/>
        <end position="704"/>
    </location>
</feature>
<dbReference type="FunFam" id="1.20.1250.20:FF:000011">
    <property type="entry name" value="MFS multidrug transporter, putative"/>
    <property type="match status" value="1"/>
</dbReference>